<reference evidence="2 3" key="1">
    <citation type="submission" date="2017-06" db="EMBL/GenBank/DDBJ databases">
        <authorList>
            <person name="Varghese N."/>
            <person name="Submissions S."/>
        </authorList>
    </citation>
    <scope>NUCLEOTIDE SEQUENCE [LARGE SCALE GENOMIC DNA]</scope>
    <source>
        <strain evidence="2 3">DSM 19840</strain>
    </source>
</reference>
<name>A0ABY1SCG6_9FLAO</name>
<keyword evidence="1" id="KW-0812">Transmembrane</keyword>
<feature type="transmembrane region" description="Helical" evidence="1">
    <location>
        <begin position="34"/>
        <end position="52"/>
    </location>
</feature>
<accession>A0ABY1SCG6</accession>
<proteinExistence type="predicted"/>
<comment type="caution">
    <text evidence="2">The sequence shown here is derived from an EMBL/GenBank/DDBJ whole genome shotgun (WGS) entry which is preliminary data.</text>
</comment>
<organism evidence="2 3">
    <name type="scientific">Maribacter sedimenticola</name>
    <dbReference type="NCBI Taxonomy" id="228956"/>
    <lineage>
        <taxon>Bacteria</taxon>
        <taxon>Pseudomonadati</taxon>
        <taxon>Bacteroidota</taxon>
        <taxon>Flavobacteriia</taxon>
        <taxon>Flavobacteriales</taxon>
        <taxon>Flavobacteriaceae</taxon>
        <taxon>Maribacter</taxon>
    </lineage>
</organism>
<evidence type="ECO:0000313" key="2">
    <source>
        <dbReference type="EMBL" id="SNR26158.1"/>
    </source>
</evidence>
<dbReference type="RefSeq" id="WP_317043794.1">
    <property type="nucleotide sequence ID" value="NZ_FZNV01000001.1"/>
</dbReference>
<dbReference type="Proteomes" id="UP000198337">
    <property type="component" value="Unassembled WGS sequence"/>
</dbReference>
<sequence>MMKYIITAVVLLSIGLIIYGFNLEPEHADLANKYIGSGTLGLFLIAMPLFLIKESKGKKFKDYMLTDENVRKMQGKKPRTTDNQDSPKK</sequence>
<keyword evidence="3" id="KW-1185">Reference proteome</keyword>
<feature type="transmembrane region" description="Helical" evidence="1">
    <location>
        <begin position="5"/>
        <end position="22"/>
    </location>
</feature>
<gene>
    <name evidence="2" type="ORF">SAMN04488009_0465</name>
</gene>
<evidence type="ECO:0000313" key="3">
    <source>
        <dbReference type="Proteomes" id="UP000198337"/>
    </source>
</evidence>
<keyword evidence="1" id="KW-1133">Transmembrane helix</keyword>
<keyword evidence="1" id="KW-0472">Membrane</keyword>
<protein>
    <submittedName>
        <fullName evidence="2">Uncharacterized protein</fullName>
    </submittedName>
</protein>
<dbReference type="EMBL" id="FZNV01000001">
    <property type="protein sequence ID" value="SNR26158.1"/>
    <property type="molecule type" value="Genomic_DNA"/>
</dbReference>
<evidence type="ECO:0000256" key="1">
    <source>
        <dbReference type="SAM" id="Phobius"/>
    </source>
</evidence>